<keyword evidence="2" id="KW-1185">Reference proteome</keyword>
<dbReference type="RefSeq" id="WP_146621540.1">
    <property type="nucleotide sequence ID" value="NZ_BJCC01000008.1"/>
</dbReference>
<comment type="caution">
    <text evidence="1">The sequence shown here is derived from an EMBL/GenBank/DDBJ whole genome shotgun (WGS) entry which is preliminary data.</text>
</comment>
<gene>
    <name evidence="1" type="ORF">NRIC_09510</name>
</gene>
<name>A0A4P5P5U3_9ENTE</name>
<evidence type="ECO:0000313" key="1">
    <source>
        <dbReference type="EMBL" id="GCF93060.1"/>
    </source>
</evidence>
<organism evidence="1 2">
    <name type="scientific">Enterococcus florum</name>
    <dbReference type="NCBI Taxonomy" id="2480627"/>
    <lineage>
        <taxon>Bacteria</taxon>
        <taxon>Bacillati</taxon>
        <taxon>Bacillota</taxon>
        <taxon>Bacilli</taxon>
        <taxon>Lactobacillales</taxon>
        <taxon>Enterococcaceae</taxon>
        <taxon>Enterococcus</taxon>
    </lineage>
</organism>
<protein>
    <submittedName>
        <fullName evidence="1">Uncharacterized protein</fullName>
    </submittedName>
</protein>
<dbReference type="Proteomes" id="UP000290567">
    <property type="component" value="Unassembled WGS sequence"/>
</dbReference>
<dbReference type="EMBL" id="BJCC01000008">
    <property type="protein sequence ID" value="GCF93060.1"/>
    <property type="molecule type" value="Genomic_DNA"/>
</dbReference>
<evidence type="ECO:0000313" key="2">
    <source>
        <dbReference type="Proteomes" id="UP000290567"/>
    </source>
</evidence>
<dbReference type="OrthoDB" id="1097360at2"/>
<sequence>MQKHRTMNDLLSKKMLTAKGSEHILKAFVKDCCGMDFQSVTLLEPYDIKSYNKAYKYRTSLDTEIEILGVTQEGEQVMVKLKIPQEFYS</sequence>
<dbReference type="AlphaFoldDB" id="A0A4P5P5U3"/>
<proteinExistence type="predicted"/>
<accession>A0A4P5P5U3</accession>
<reference evidence="2" key="1">
    <citation type="submission" date="2019-02" db="EMBL/GenBank/DDBJ databases">
        <title>Draft genome sequence of Enterococcus sp. Gos25-1.</title>
        <authorList>
            <person name="Tanaka N."/>
            <person name="Shiwa Y."/>
            <person name="Fujita N."/>
        </authorList>
    </citation>
    <scope>NUCLEOTIDE SEQUENCE [LARGE SCALE GENOMIC DNA]</scope>
    <source>
        <strain evidence="2">Gos25-1</strain>
    </source>
</reference>